<accession>A0A0J6V257</accession>
<protein>
    <submittedName>
        <fullName evidence="1">Uncharacterized protein</fullName>
    </submittedName>
</protein>
<reference evidence="1 2" key="1">
    <citation type="submission" date="2015-03" db="EMBL/GenBank/DDBJ databases">
        <title>Genome sequencing of Methylobacterium aquaticum DSM16371 type strain.</title>
        <authorList>
            <person name="Chaudhry V."/>
            <person name="Patil P.B."/>
        </authorList>
    </citation>
    <scope>NUCLEOTIDE SEQUENCE [LARGE SCALE GENOMIC DNA]</scope>
    <source>
        <strain evidence="1 2">DSM 16371</strain>
    </source>
</reference>
<comment type="caution">
    <text evidence="1">The sequence shown here is derived from an EMBL/GenBank/DDBJ whole genome shotgun (WGS) entry which is preliminary data.</text>
</comment>
<sequence>MPSLNLRNVLRLDPNRPSLRDRAAALKIAAGLVIRPPKSGAGTAAAPVEAGAILDRILIFRVQELVAIEASQDATLRATSYPDAYDSPDWVRMEGDREKILAQVIAARAYTMEGVRAKATLLDLDSVKHSRGPFDRLSLSIEADVAALGILPRPEQTGSQTAGHVDPHVTLLPALRQAFAWTREAHPFGDEPASSPKGRAHAAVMEHCWDLGRSITNLPPPSTLAGLGALALALSVYAEEIIGRPEDDGMDDQRYPEEQRLVAATRAMMSVAGVNPLPGWVGFDVGPDSDARWQAVKAQAGEGFLPAWALAGKSGPDDVTDA</sequence>
<dbReference type="EMBL" id="LABX01000127">
    <property type="protein sequence ID" value="KMO32901.1"/>
    <property type="molecule type" value="Genomic_DNA"/>
</dbReference>
<dbReference type="RefSeq" id="WP_048464886.1">
    <property type="nucleotide sequence ID" value="NZ_LABX01000127.1"/>
</dbReference>
<dbReference type="AlphaFoldDB" id="A0A0J6V257"/>
<organism evidence="1 2">
    <name type="scientific">Methylobacterium aquaticum</name>
    <dbReference type="NCBI Taxonomy" id="270351"/>
    <lineage>
        <taxon>Bacteria</taxon>
        <taxon>Pseudomonadati</taxon>
        <taxon>Pseudomonadota</taxon>
        <taxon>Alphaproteobacteria</taxon>
        <taxon>Hyphomicrobiales</taxon>
        <taxon>Methylobacteriaceae</taxon>
        <taxon>Methylobacterium</taxon>
    </lineage>
</organism>
<dbReference type="Proteomes" id="UP000035929">
    <property type="component" value="Unassembled WGS sequence"/>
</dbReference>
<gene>
    <name evidence="1" type="ORF">VP06_16635</name>
</gene>
<proteinExistence type="predicted"/>
<name>A0A0J6V257_9HYPH</name>
<dbReference type="OrthoDB" id="8003662at2"/>
<evidence type="ECO:0000313" key="2">
    <source>
        <dbReference type="Proteomes" id="UP000035929"/>
    </source>
</evidence>
<evidence type="ECO:0000313" key="1">
    <source>
        <dbReference type="EMBL" id="KMO32901.1"/>
    </source>
</evidence>
<dbReference type="PATRIC" id="fig|270351.6.peg.841"/>